<dbReference type="GO" id="GO:0004930">
    <property type="term" value="F:G protein-coupled receptor activity"/>
    <property type="evidence" value="ECO:0007669"/>
    <property type="project" value="UniProtKB-KW"/>
</dbReference>
<keyword evidence="5" id="KW-0297">G-protein coupled receptor</keyword>
<feature type="domain" description="G-protein coupled receptors family 1 profile" evidence="11">
    <location>
        <begin position="78"/>
        <end position="341"/>
    </location>
</feature>
<accession>A0AAW1F9W2</accession>
<dbReference type="SUPFAM" id="SSF81321">
    <property type="entry name" value="Family A G protein-coupled receptor-like"/>
    <property type="match status" value="1"/>
</dbReference>
<keyword evidence="8" id="KW-0807">Transducer</keyword>
<organism evidence="12 13">
    <name type="scientific">Zoarces viviparus</name>
    <name type="common">Viviparous eelpout</name>
    <name type="synonym">Blennius viviparus</name>
    <dbReference type="NCBI Taxonomy" id="48416"/>
    <lineage>
        <taxon>Eukaryota</taxon>
        <taxon>Metazoa</taxon>
        <taxon>Chordata</taxon>
        <taxon>Craniata</taxon>
        <taxon>Vertebrata</taxon>
        <taxon>Euteleostomi</taxon>
        <taxon>Actinopterygii</taxon>
        <taxon>Neopterygii</taxon>
        <taxon>Teleostei</taxon>
        <taxon>Neoteleostei</taxon>
        <taxon>Acanthomorphata</taxon>
        <taxon>Eupercaria</taxon>
        <taxon>Perciformes</taxon>
        <taxon>Cottioidei</taxon>
        <taxon>Zoarcales</taxon>
        <taxon>Zoarcidae</taxon>
        <taxon>Zoarcinae</taxon>
        <taxon>Zoarces</taxon>
    </lineage>
</organism>
<evidence type="ECO:0000256" key="5">
    <source>
        <dbReference type="ARBA" id="ARBA00023040"/>
    </source>
</evidence>
<dbReference type="PANTHER" id="PTHR22752">
    <property type="entry name" value="G PROTEIN-COUPLED RECEPTOR"/>
    <property type="match status" value="1"/>
</dbReference>
<protein>
    <recommendedName>
        <fullName evidence="11">G-protein coupled receptors family 1 profile domain-containing protein</fullName>
    </recommendedName>
</protein>
<keyword evidence="13" id="KW-1185">Reference proteome</keyword>
<feature type="compositionally biased region" description="Polar residues" evidence="9">
    <location>
        <begin position="562"/>
        <end position="573"/>
    </location>
</feature>
<keyword evidence="3 10" id="KW-0812">Transmembrane</keyword>
<proteinExistence type="predicted"/>
<dbReference type="PRINTS" id="PR00237">
    <property type="entry name" value="GPCRRHODOPSN"/>
</dbReference>
<comment type="subcellular location">
    <subcellularLocation>
        <location evidence="1">Cell membrane</location>
        <topology evidence="1">Multi-pass membrane protein</topology>
    </subcellularLocation>
</comment>
<evidence type="ECO:0000259" key="11">
    <source>
        <dbReference type="PROSITE" id="PS50262"/>
    </source>
</evidence>
<feature type="transmembrane region" description="Helical" evidence="10">
    <location>
        <begin position="224"/>
        <end position="248"/>
    </location>
</feature>
<dbReference type="InterPro" id="IPR017452">
    <property type="entry name" value="GPCR_Rhodpsn_7TM"/>
</dbReference>
<evidence type="ECO:0000256" key="7">
    <source>
        <dbReference type="ARBA" id="ARBA00023170"/>
    </source>
</evidence>
<feature type="region of interest" description="Disordered" evidence="9">
    <location>
        <begin position="413"/>
        <end position="447"/>
    </location>
</feature>
<dbReference type="Pfam" id="PF00001">
    <property type="entry name" value="7tm_1"/>
    <property type="match status" value="1"/>
</dbReference>
<keyword evidence="6 10" id="KW-0472">Membrane</keyword>
<dbReference type="EMBL" id="JBCEZU010000089">
    <property type="protein sequence ID" value="KAK9531337.1"/>
    <property type="molecule type" value="Genomic_DNA"/>
</dbReference>
<sequence>MDSGSRAATVGDGSANFTAAHLWLDLLNASSPPTWWDSSPPREGGTGPGEQQRLVREQAYRDFTTTIQVFILIGSLLGNASVLWCTCCTNVFKTVTNRFIKNLAYSGICAGLACVPFDVALGASPRCCWWLHTLLLCKAIKFLHRLFCSVTVLSFSAIALDRYYSVLYPLERKISDARSRDLVIYIWIHATVASLPVLAVTNVTDVYVTSSCSDDHARSLGHKVYVLIYNVTTVILPLALVFLFMLLIRRALSSSQKKKVIIAALRTPQTSISIPYVSQREAELHATLLAVVLAFSACSAPYGALVVYRTMLADTTELPISLYLTALWLPKVSLLTNPLLFLTVNRSARHSWLDLLARIHRRYSRRNVVSTGGLASLGAEGVIGEPVGLETAGRSGSQLLEMFNIGQQQIFRPSEEEGEEDDAEKEIPCQGSEGCSGPKEDLKGGSRLGSFRGEVITKKDPLQGTGGGLVITKDGPPSIIAPRASPVHTCAYASSSQVAPATPTEAEDSTQFGFGPFELPPQWLPETRNSKKRLLPPLGNTPEELIQTKLPRPRPERRISRNNKVSTISTVDP</sequence>
<dbReference type="Proteomes" id="UP001488805">
    <property type="component" value="Unassembled WGS sequence"/>
</dbReference>
<evidence type="ECO:0000256" key="10">
    <source>
        <dbReference type="SAM" id="Phobius"/>
    </source>
</evidence>
<dbReference type="AlphaFoldDB" id="A0AAW1F9W2"/>
<evidence type="ECO:0000256" key="6">
    <source>
        <dbReference type="ARBA" id="ARBA00023136"/>
    </source>
</evidence>
<feature type="transmembrane region" description="Helical" evidence="10">
    <location>
        <begin position="288"/>
        <end position="308"/>
    </location>
</feature>
<evidence type="ECO:0000256" key="2">
    <source>
        <dbReference type="ARBA" id="ARBA00022475"/>
    </source>
</evidence>
<dbReference type="PANTHER" id="PTHR22752:SF1">
    <property type="entry name" value="G-PROTEIN COUPLED RECEPTOR 176"/>
    <property type="match status" value="1"/>
</dbReference>
<keyword evidence="2" id="KW-1003">Cell membrane</keyword>
<keyword evidence="4 10" id="KW-1133">Transmembrane helix</keyword>
<evidence type="ECO:0000313" key="12">
    <source>
        <dbReference type="EMBL" id="KAK9531337.1"/>
    </source>
</evidence>
<feature type="transmembrane region" description="Helical" evidence="10">
    <location>
        <begin position="182"/>
        <end position="204"/>
    </location>
</feature>
<dbReference type="GO" id="GO:0005886">
    <property type="term" value="C:plasma membrane"/>
    <property type="evidence" value="ECO:0007669"/>
    <property type="project" value="UniProtKB-SubCell"/>
</dbReference>
<name>A0AAW1F9W2_ZOAVI</name>
<reference evidence="12 13" key="1">
    <citation type="journal article" date="2024" name="Genome Biol. Evol.">
        <title>Chromosome-level genome assembly of the viviparous eelpout Zoarces viviparus.</title>
        <authorList>
            <person name="Fuhrmann N."/>
            <person name="Brasseur M.V."/>
            <person name="Bakowski C.E."/>
            <person name="Podsiadlowski L."/>
            <person name="Prost S."/>
            <person name="Krehenwinkel H."/>
            <person name="Mayer C."/>
        </authorList>
    </citation>
    <scope>NUCLEOTIDE SEQUENCE [LARGE SCALE GENOMIC DNA]</scope>
    <source>
        <strain evidence="12">NO-MEL_2022_Ind0_liver</strain>
    </source>
</reference>
<keyword evidence="7" id="KW-0675">Receptor</keyword>
<evidence type="ECO:0000256" key="9">
    <source>
        <dbReference type="SAM" id="MobiDB-lite"/>
    </source>
</evidence>
<feature type="transmembrane region" description="Helical" evidence="10">
    <location>
        <begin position="67"/>
        <end position="91"/>
    </location>
</feature>
<feature type="region of interest" description="Disordered" evidence="9">
    <location>
        <begin position="498"/>
        <end position="573"/>
    </location>
</feature>
<dbReference type="InterPro" id="IPR000276">
    <property type="entry name" value="GPCR_Rhodpsn"/>
</dbReference>
<gene>
    <name evidence="12" type="ORF">VZT92_010768</name>
</gene>
<evidence type="ECO:0000256" key="1">
    <source>
        <dbReference type="ARBA" id="ARBA00004651"/>
    </source>
</evidence>
<evidence type="ECO:0000256" key="8">
    <source>
        <dbReference type="ARBA" id="ARBA00023224"/>
    </source>
</evidence>
<evidence type="ECO:0000313" key="13">
    <source>
        <dbReference type="Proteomes" id="UP001488805"/>
    </source>
</evidence>
<comment type="caution">
    <text evidence="12">The sequence shown here is derived from an EMBL/GenBank/DDBJ whole genome shotgun (WGS) entry which is preliminary data.</text>
</comment>
<dbReference type="Gene3D" id="1.20.1070.10">
    <property type="entry name" value="Rhodopsin 7-helix transmembrane proteins"/>
    <property type="match status" value="1"/>
</dbReference>
<evidence type="ECO:0000256" key="3">
    <source>
        <dbReference type="ARBA" id="ARBA00022692"/>
    </source>
</evidence>
<evidence type="ECO:0000256" key="4">
    <source>
        <dbReference type="ARBA" id="ARBA00022989"/>
    </source>
</evidence>
<dbReference type="PROSITE" id="PS50262">
    <property type="entry name" value="G_PROTEIN_RECEP_F1_2"/>
    <property type="match status" value="1"/>
</dbReference>